<evidence type="ECO:0000313" key="1">
    <source>
        <dbReference type="EMBL" id="CAG5113873.1"/>
    </source>
</evidence>
<evidence type="ECO:0000313" key="2">
    <source>
        <dbReference type="Proteomes" id="UP001158576"/>
    </source>
</evidence>
<name>A0ABN7T7S7_OIKDI</name>
<reference evidence="1 2" key="1">
    <citation type="submission" date="2021-04" db="EMBL/GenBank/DDBJ databases">
        <authorList>
            <person name="Bliznina A."/>
        </authorList>
    </citation>
    <scope>NUCLEOTIDE SEQUENCE [LARGE SCALE GENOMIC DNA]</scope>
</reference>
<gene>
    <name evidence="1" type="ORF">OKIOD_LOCUS16728</name>
</gene>
<dbReference type="Proteomes" id="UP001158576">
    <property type="component" value="Chromosome 2"/>
</dbReference>
<protein>
    <submittedName>
        <fullName evidence="1">Oidioi.mRNA.OKI2018_I69.chr2.g7963.t1.cds</fullName>
    </submittedName>
</protein>
<sequence length="128" mass="14907">MKTREYDQEGVDMAIFDLLERAGIGKDALVVDKMDKATVNGTHIVVSFIFNEKNCGDIFGGYRHLCAEWIKQLEAHPEFEESHHKCLQLNLRRYDIGGWDGFTYSGQYYKRVYFYPAIPKTGIYIRPF</sequence>
<keyword evidence="2" id="KW-1185">Reference proteome</keyword>
<proteinExistence type="predicted"/>
<dbReference type="EMBL" id="OU015567">
    <property type="protein sequence ID" value="CAG5113873.1"/>
    <property type="molecule type" value="Genomic_DNA"/>
</dbReference>
<accession>A0ABN7T7S7</accession>
<organism evidence="1 2">
    <name type="scientific">Oikopleura dioica</name>
    <name type="common">Tunicate</name>
    <dbReference type="NCBI Taxonomy" id="34765"/>
    <lineage>
        <taxon>Eukaryota</taxon>
        <taxon>Metazoa</taxon>
        <taxon>Chordata</taxon>
        <taxon>Tunicata</taxon>
        <taxon>Appendicularia</taxon>
        <taxon>Copelata</taxon>
        <taxon>Oikopleuridae</taxon>
        <taxon>Oikopleura</taxon>
    </lineage>
</organism>